<name>U4L3U8_PYROM</name>
<evidence type="ECO:0000313" key="2">
    <source>
        <dbReference type="Proteomes" id="UP000018144"/>
    </source>
</evidence>
<proteinExistence type="predicted"/>
<organism evidence="1 2">
    <name type="scientific">Pyronema omphalodes (strain CBS 100304)</name>
    <name type="common">Pyronema confluens</name>
    <dbReference type="NCBI Taxonomy" id="1076935"/>
    <lineage>
        <taxon>Eukaryota</taxon>
        <taxon>Fungi</taxon>
        <taxon>Dikarya</taxon>
        <taxon>Ascomycota</taxon>
        <taxon>Pezizomycotina</taxon>
        <taxon>Pezizomycetes</taxon>
        <taxon>Pezizales</taxon>
        <taxon>Pyronemataceae</taxon>
        <taxon>Pyronema</taxon>
    </lineage>
</organism>
<dbReference type="AlphaFoldDB" id="U4L3U8"/>
<keyword evidence="2" id="KW-1185">Reference proteome</keyword>
<dbReference type="Proteomes" id="UP000018144">
    <property type="component" value="Unassembled WGS sequence"/>
</dbReference>
<evidence type="ECO:0000313" key="1">
    <source>
        <dbReference type="EMBL" id="CCX04730.1"/>
    </source>
</evidence>
<accession>U4L3U8</accession>
<reference evidence="1 2" key="1">
    <citation type="journal article" date="2013" name="PLoS Genet.">
        <title>The genome and development-dependent transcriptomes of Pyronema confluens: a window into fungal evolution.</title>
        <authorList>
            <person name="Traeger S."/>
            <person name="Altegoer F."/>
            <person name="Freitag M."/>
            <person name="Gabaldon T."/>
            <person name="Kempken F."/>
            <person name="Kumar A."/>
            <person name="Marcet-Houben M."/>
            <person name="Poggeler S."/>
            <person name="Stajich J.E."/>
            <person name="Nowrousian M."/>
        </authorList>
    </citation>
    <scope>NUCLEOTIDE SEQUENCE [LARGE SCALE GENOMIC DNA]</scope>
    <source>
        <strain evidence="2">CBS 100304</strain>
        <tissue evidence="1">Vegetative mycelium</tissue>
    </source>
</reference>
<sequence length="101" mass="11197">MLVDITGVPERDPSILMTEAIPEAFMTFLKTTRQFDEEADFDHLAVAREFGNYLAGCLIGGAVDKVTEGNVLKALQNLIEHISNEIGVRELCEDDSDESHE</sequence>
<dbReference type="EMBL" id="HF935215">
    <property type="protein sequence ID" value="CCX04730.1"/>
    <property type="molecule type" value="Genomic_DNA"/>
</dbReference>
<protein>
    <submittedName>
        <fullName evidence="1">Uncharacterized protein</fullName>
    </submittedName>
</protein>
<gene>
    <name evidence="1" type="ORF">PCON_03394</name>
</gene>